<evidence type="ECO:0000313" key="2">
    <source>
        <dbReference type="EMBL" id="KAK9274497.1"/>
    </source>
</evidence>
<proteinExistence type="predicted"/>
<dbReference type="PANTHER" id="PTHR17695:SF11">
    <property type="entry name" value="SMALL SUBUNIT PROCESSOME COMPONENT 20 HOMOLOG"/>
    <property type="match status" value="1"/>
</dbReference>
<sequence>MIGCPPSRRCLLASLCSAVWWNLLAGDSGWAAIHGCSRSGFTKGKGDYQPMLELVGLLVRKFFLPSGIMKKEDHSSEVVDNVLQLMLCILDGLLCSNDMSAISEISLQWGPVFDLRNASLLNFIREMLLKDPCVLYTFRINILRVMNDLIETSQEEVVYLILSLCGRMQVKAQSSSILDGTSEERLSKIRWFLAGSYLPLDWGDK</sequence>
<accession>A0AAP0RBC6</accession>
<organism evidence="2 3">
    <name type="scientific">Liquidambar formosana</name>
    <name type="common">Formosan gum</name>
    <dbReference type="NCBI Taxonomy" id="63359"/>
    <lineage>
        <taxon>Eukaryota</taxon>
        <taxon>Viridiplantae</taxon>
        <taxon>Streptophyta</taxon>
        <taxon>Embryophyta</taxon>
        <taxon>Tracheophyta</taxon>
        <taxon>Spermatophyta</taxon>
        <taxon>Magnoliopsida</taxon>
        <taxon>eudicotyledons</taxon>
        <taxon>Gunneridae</taxon>
        <taxon>Pentapetalae</taxon>
        <taxon>Saxifragales</taxon>
        <taxon>Altingiaceae</taxon>
        <taxon>Liquidambar</taxon>
    </lineage>
</organism>
<dbReference type="GO" id="GO:0032040">
    <property type="term" value="C:small-subunit processome"/>
    <property type="evidence" value="ECO:0007669"/>
    <property type="project" value="TreeGrafter"/>
</dbReference>
<dbReference type="AlphaFoldDB" id="A0AAP0RBC6"/>
<dbReference type="Proteomes" id="UP001415857">
    <property type="component" value="Unassembled WGS sequence"/>
</dbReference>
<keyword evidence="1" id="KW-0732">Signal</keyword>
<dbReference type="EMBL" id="JBBPBK010000011">
    <property type="protein sequence ID" value="KAK9274497.1"/>
    <property type="molecule type" value="Genomic_DNA"/>
</dbReference>
<name>A0AAP0RBC6_LIQFO</name>
<evidence type="ECO:0000256" key="1">
    <source>
        <dbReference type="SAM" id="SignalP"/>
    </source>
</evidence>
<dbReference type="GO" id="GO:0030686">
    <property type="term" value="C:90S preribosome"/>
    <property type="evidence" value="ECO:0007669"/>
    <property type="project" value="TreeGrafter"/>
</dbReference>
<comment type="caution">
    <text evidence="2">The sequence shown here is derived from an EMBL/GenBank/DDBJ whole genome shotgun (WGS) entry which is preliminary data.</text>
</comment>
<feature type="chain" id="PRO_5043018763" evidence="1">
    <location>
        <begin position="27"/>
        <end position="205"/>
    </location>
</feature>
<protein>
    <submittedName>
        <fullName evidence="2">Uncharacterized protein</fullName>
    </submittedName>
</protein>
<reference evidence="2 3" key="1">
    <citation type="journal article" date="2024" name="Plant J.">
        <title>Genome sequences and population genomics reveal climatic adaptation and genomic divergence between two closely related sweetgum species.</title>
        <authorList>
            <person name="Xu W.Q."/>
            <person name="Ren C.Q."/>
            <person name="Zhang X.Y."/>
            <person name="Comes H.P."/>
            <person name="Liu X.H."/>
            <person name="Li Y.G."/>
            <person name="Kettle C.J."/>
            <person name="Jalonen R."/>
            <person name="Gaisberger H."/>
            <person name="Ma Y.Z."/>
            <person name="Qiu Y.X."/>
        </authorList>
    </citation>
    <scope>NUCLEOTIDE SEQUENCE [LARGE SCALE GENOMIC DNA]</scope>
    <source>
        <strain evidence="2">Hangzhou</strain>
    </source>
</reference>
<evidence type="ECO:0000313" key="3">
    <source>
        <dbReference type="Proteomes" id="UP001415857"/>
    </source>
</evidence>
<gene>
    <name evidence="2" type="ORF">L1049_021746</name>
</gene>
<keyword evidence="3" id="KW-1185">Reference proteome</keyword>
<dbReference type="InterPro" id="IPR052575">
    <property type="entry name" value="SSU_processome_comp_20"/>
</dbReference>
<dbReference type="PANTHER" id="PTHR17695">
    <property type="entry name" value="SMALL SUBUNIT PROCESSOME COMPONENT 20 HOMOLOG"/>
    <property type="match status" value="1"/>
</dbReference>
<feature type="signal peptide" evidence="1">
    <location>
        <begin position="1"/>
        <end position="26"/>
    </location>
</feature>